<protein>
    <submittedName>
        <fullName evidence="1">4650_t:CDS:1</fullName>
    </submittedName>
</protein>
<dbReference type="EMBL" id="CAJVPV010012012">
    <property type="protein sequence ID" value="CAG8666755.1"/>
    <property type="molecule type" value="Genomic_DNA"/>
</dbReference>
<dbReference type="OrthoDB" id="10537265at2759"/>
<name>A0A9N9HE10_9GLOM</name>
<evidence type="ECO:0000313" key="1">
    <source>
        <dbReference type="EMBL" id="CAG8666755.1"/>
    </source>
</evidence>
<accession>A0A9N9HE10</accession>
<comment type="caution">
    <text evidence="1">The sequence shown here is derived from an EMBL/GenBank/DDBJ whole genome shotgun (WGS) entry which is preliminary data.</text>
</comment>
<dbReference type="Proteomes" id="UP000789342">
    <property type="component" value="Unassembled WGS sequence"/>
</dbReference>
<evidence type="ECO:0000313" key="2">
    <source>
        <dbReference type="Proteomes" id="UP000789342"/>
    </source>
</evidence>
<proteinExistence type="predicted"/>
<organism evidence="1 2">
    <name type="scientific">Acaulospora morrowiae</name>
    <dbReference type="NCBI Taxonomy" id="94023"/>
    <lineage>
        <taxon>Eukaryota</taxon>
        <taxon>Fungi</taxon>
        <taxon>Fungi incertae sedis</taxon>
        <taxon>Mucoromycota</taxon>
        <taxon>Glomeromycotina</taxon>
        <taxon>Glomeromycetes</taxon>
        <taxon>Diversisporales</taxon>
        <taxon>Acaulosporaceae</taxon>
        <taxon>Acaulospora</taxon>
    </lineage>
</organism>
<gene>
    <name evidence="1" type="ORF">AMORRO_LOCUS10651</name>
</gene>
<keyword evidence="2" id="KW-1185">Reference proteome</keyword>
<dbReference type="AlphaFoldDB" id="A0A9N9HE10"/>
<reference evidence="1" key="1">
    <citation type="submission" date="2021-06" db="EMBL/GenBank/DDBJ databases">
        <authorList>
            <person name="Kallberg Y."/>
            <person name="Tangrot J."/>
            <person name="Rosling A."/>
        </authorList>
    </citation>
    <scope>NUCLEOTIDE SEQUENCE</scope>
    <source>
        <strain evidence="1">CL551</strain>
    </source>
</reference>
<sequence>MFQGDELSSQRNPILLDTNISHFQKIIILRCTQFNVKNNKLLDIVVFQNAWSDAFRNTNSAINHNGLIALYKAGLERTDYNIPNFARNLKKYKNPYSTQDLFDAAKDVDAYCDFISNGYNNVGTRWNQVHKIEQICDYLGITKKGSVDLMLDNILLGLRNGENSADKHNNAI</sequence>